<dbReference type="Proteomes" id="UP000749040">
    <property type="component" value="Unassembled WGS sequence"/>
</dbReference>
<protein>
    <recommendedName>
        <fullName evidence="3">Resolvase/invertase-type recombinase catalytic domain-containing protein</fullName>
    </recommendedName>
</protein>
<comment type="caution">
    <text evidence="1">The sequence shown here is derived from an EMBL/GenBank/DDBJ whole genome shotgun (WGS) entry which is preliminary data.</text>
</comment>
<name>A0ABS2TWU4_9ACTN</name>
<accession>A0ABS2TWU4</accession>
<keyword evidence="2" id="KW-1185">Reference proteome</keyword>
<reference evidence="1 2" key="1">
    <citation type="submission" date="2021-01" db="EMBL/GenBank/DDBJ databases">
        <title>Streptomyces acididurans sp. nov., isolated from a peat swamp forest soil.</title>
        <authorList>
            <person name="Chantavorakit T."/>
            <person name="Duangmal K."/>
        </authorList>
    </citation>
    <scope>NUCLEOTIDE SEQUENCE [LARGE SCALE GENOMIC DNA]</scope>
    <source>
        <strain evidence="1 2">KK5PA1</strain>
    </source>
</reference>
<organism evidence="1 2">
    <name type="scientific">Actinacidiphila acididurans</name>
    <dbReference type="NCBI Taxonomy" id="2784346"/>
    <lineage>
        <taxon>Bacteria</taxon>
        <taxon>Bacillati</taxon>
        <taxon>Actinomycetota</taxon>
        <taxon>Actinomycetes</taxon>
        <taxon>Kitasatosporales</taxon>
        <taxon>Streptomycetaceae</taxon>
        <taxon>Actinacidiphila</taxon>
    </lineage>
</organism>
<evidence type="ECO:0008006" key="3">
    <source>
        <dbReference type="Google" id="ProtNLM"/>
    </source>
</evidence>
<gene>
    <name evidence="1" type="ORF">ITX44_25320</name>
</gene>
<dbReference type="RefSeq" id="WP_205359668.1">
    <property type="nucleotide sequence ID" value="NZ_JADKYB010000014.1"/>
</dbReference>
<dbReference type="EMBL" id="JADKYB010000014">
    <property type="protein sequence ID" value="MBM9507809.1"/>
    <property type="molecule type" value="Genomic_DNA"/>
</dbReference>
<proteinExistence type="predicted"/>
<evidence type="ECO:0000313" key="1">
    <source>
        <dbReference type="EMBL" id="MBM9507809.1"/>
    </source>
</evidence>
<sequence>MEQPPDRHAAPSRVFDPCSSSDPIAAVAYLRRLPGMDKETVQRAIEELGALATRRGFGLAGVHFERRPSERLDTWAELIVGCCSEGVVNVLVPNAAHFHQDPAVAAFMREELAEKVRGTVWYASELVRTSASSSGEAGRHDH</sequence>
<evidence type="ECO:0000313" key="2">
    <source>
        <dbReference type="Proteomes" id="UP000749040"/>
    </source>
</evidence>